<dbReference type="Pfam" id="PF26421">
    <property type="entry name" value="Avidin_like"/>
    <property type="match status" value="1"/>
</dbReference>
<sequence>MNYDGRIFKAKVNSENGEVSGSTSFHYSQEGSILSAIYQGGEIVKGSLIGLVNPDGTLQFRYNHINEKGEIRGGSCFSTPEILTDGRIRLHEKWKWSDIEQTEGHSIMEEQER</sequence>
<dbReference type="Proteomes" id="UP000064189">
    <property type="component" value="Unassembled WGS sequence"/>
</dbReference>
<protein>
    <submittedName>
        <fullName evidence="1">N-acetylglutamate synthase</fullName>
    </submittedName>
</protein>
<evidence type="ECO:0000313" key="2">
    <source>
        <dbReference type="Proteomes" id="UP000064189"/>
    </source>
</evidence>
<proteinExistence type="predicted"/>
<dbReference type="InterPro" id="IPR058595">
    <property type="entry name" value="Avidin-like"/>
</dbReference>
<dbReference type="EMBL" id="LNNH01000028">
    <property type="protein sequence ID" value="KWW17466.1"/>
    <property type="molecule type" value="Genomic_DNA"/>
</dbReference>
<gene>
    <name evidence="1" type="ORF">AS888_22425</name>
</gene>
<dbReference type="AlphaFoldDB" id="A0A120GP82"/>
<comment type="caution">
    <text evidence="1">The sequence shown here is derived from an EMBL/GenBank/DDBJ whole genome shotgun (WGS) entry which is preliminary data.</text>
</comment>
<organism evidence="1 2">
    <name type="scientific">Peribacillus simplex</name>
    <dbReference type="NCBI Taxonomy" id="1478"/>
    <lineage>
        <taxon>Bacteria</taxon>
        <taxon>Bacillati</taxon>
        <taxon>Bacillota</taxon>
        <taxon>Bacilli</taxon>
        <taxon>Bacillales</taxon>
        <taxon>Bacillaceae</taxon>
        <taxon>Peribacillus</taxon>
    </lineage>
</organism>
<keyword evidence="2" id="KW-1185">Reference proteome</keyword>
<accession>A0A120GP82</accession>
<reference evidence="1 2" key="1">
    <citation type="submission" date="2015-11" db="EMBL/GenBank/DDBJ databases">
        <title>Genome Sequence of Bacillus simplex strain VanAntwerpen2.</title>
        <authorList>
            <person name="Couger M.B."/>
        </authorList>
    </citation>
    <scope>NUCLEOTIDE SEQUENCE [LARGE SCALE GENOMIC DNA]</scope>
    <source>
        <strain evidence="1 2">VanAntwerpen02</strain>
    </source>
</reference>
<name>A0A120GP82_9BACI</name>
<evidence type="ECO:0000313" key="1">
    <source>
        <dbReference type="EMBL" id="KWW17466.1"/>
    </source>
</evidence>